<feature type="chain" id="PRO_5045494140" evidence="2">
    <location>
        <begin position="28"/>
        <end position="213"/>
    </location>
</feature>
<dbReference type="SUPFAM" id="SSF55298">
    <property type="entry name" value="YjgF-like"/>
    <property type="match status" value="1"/>
</dbReference>
<organism evidence="3 4">
    <name type="scientific">Actinomadura monticuli</name>
    <dbReference type="NCBI Taxonomy" id="3097367"/>
    <lineage>
        <taxon>Bacteria</taxon>
        <taxon>Bacillati</taxon>
        <taxon>Actinomycetota</taxon>
        <taxon>Actinomycetes</taxon>
        <taxon>Streptosporangiales</taxon>
        <taxon>Thermomonosporaceae</taxon>
        <taxon>Actinomadura</taxon>
    </lineage>
</organism>
<feature type="region of interest" description="Disordered" evidence="1">
    <location>
        <begin position="25"/>
        <end position="49"/>
    </location>
</feature>
<evidence type="ECO:0000313" key="3">
    <source>
        <dbReference type="EMBL" id="MFA1539217.1"/>
    </source>
</evidence>
<evidence type="ECO:0000313" key="4">
    <source>
        <dbReference type="Proteomes" id="UP001569963"/>
    </source>
</evidence>
<comment type="caution">
    <text evidence="3">The sequence shown here is derived from an EMBL/GenBank/DDBJ whole genome shotgun (WGS) entry which is preliminary data.</text>
</comment>
<accession>A0ABV4Q9B1</accession>
<feature type="compositionally biased region" description="Basic and acidic residues" evidence="1">
    <location>
        <begin position="31"/>
        <end position="42"/>
    </location>
</feature>
<dbReference type="PANTHER" id="PTHR11803">
    <property type="entry name" value="2-IMINOBUTANOATE/2-IMINOPROPANOATE DEAMINASE RIDA"/>
    <property type="match status" value="1"/>
</dbReference>
<reference evidence="3 4" key="1">
    <citation type="submission" date="2023-11" db="EMBL/GenBank/DDBJ databases">
        <title>Actinomadura monticuli sp. nov., isolated from volcanic ash.</title>
        <authorList>
            <person name="Lee S.D."/>
            <person name="Yang H."/>
            <person name="Kim I.S."/>
        </authorList>
    </citation>
    <scope>NUCLEOTIDE SEQUENCE [LARGE SCALE GENOMIC DNA]</scope>
    <source>
        <strain evidence="3 4">DLS-62</strain>
    </source>
</reference>
<dbReference type="InterPro" id="IPR006175">
    <property type="entry name" value="YjgF/YER057c/UK114"/>
</dbReference>
<dbReference type="InterPro" id="IPR035959">
    <property type="entry name" value="RutC-like_sf"/>
</dbReference>
<dbReference type="EMBL" id="JAXCEI010000004">
    <property type="protein sequence ID" value="MFA1539217.1"/>
    <property type="molecule type" value="Genomic_DNA"/>
</dbReference>
<evidence type="ECO:0000256" key="2">
    <source>
        <dbReference type="SAM" id="SignalP"/>
    </source>
</evidence>
<protein>
    <submittedName>
        <fullName evidence="3">Rid family hydrolase</fullName>
    </submittedName>
</protein>
<proteinExistence type="predicted"/>
<dbReference type="Pfam" id="PF01042">
    <property type="entry name" value="Ribonuc_L-PSP"/>
    <property type="match status" value="1"/>
</dbReference>
<evidence type="ECO:0000256" key="1">
    <source>
        <dbReference type="SAM" id="MobiDB-lite"/>
    </source>
</evidence>
<name>A0ABV4Q9B1_9ACTN</name>
<dbReference type="GO" id="GO:0016787">
    <property type="term" value="F:hydrolase activity"/>
    <property type="evidence" value="ECO:0007669"/>
    <property type="project" value="UniProtKB-KW"/>
</dbReference>
<dbReference type="Proteomes" id="UP001569963">
    <property type="component" value="Unassembled WGS sequence"/>
</dbReference>
<keyword evidence="4" id="KW-1185">Reference proteome</keyword>
<keyword evidence="3" id="KW-0378">Hydrolase</keyword>
<gene>
    <name evidence="3" type="ORF">SM611_09770</name>
</gene>
<dbReference type="RefSeq" id="WP_371948915.1">
    <property type="nucleotide sequence ID" value="NZ_JAXCEI010000004.1"/>
</dbReference>
<keyword evidence="2" id="KW-0732">Signal</keyword>
<feature type="signal peptide" evidence="2">
    <location>
        <begin position="1"/>
        <end position="27"/>
    </location>
</feature>
<sequence length="213" mass="22138">MTVRSSRILVGGFLVAAFVGATGVASAAPERPVKPPRPHEVRPALPAGQNNPAIAGGVAVGGGVATYTASGLGPREADTSAPAGSPERYSEYPTPPPGVTITEAQSLNVLKEITGNLKAQGLTLRDVISMRAYLANAPGTDTADFAGWNRAYRQYFANTDLSTGAPVNVPLGTAPPAPPMYVNPARPSRVTLEIENLPVRGWLVEVEVVAAFR</sequence>
<dbReference type="Gene3D" id="3.30.1330.40">
    <property type="entry name" value="RutC-like"/>
    <property type="match status" value="1"/>
</dbReference>
<feature type="region of interest" description="Disordered" evidence="1">
    <location>
        <begin position="69"/>
        <end position="95"/>
    </location>
</feature>
<dbReference type="PANTHER" id="PTHR11803:SF59">
    <property type="entry name" value="ENDORIBONUCLEASE"/>
    <property type="match status" value="1"/>
</dbReference>